<keyword evidence="2" id="KW-1185">Reference proteome</keyword>
<evidence type="ECO:0000313" key="1">
    <source>
        <dbReference type="EMBL" id="EDR01453.1"/>
    </source>
</evidence>
<dbReference type="Proteomes" id="UP000001194">
    <property type="component" value="Unassembled WGS sequence"/>
</dbReference>
<protein>
    <submittedName>
        <fullName evidence="1">Predicted protein</fullName>
    </submittedName>
</protein>
<dbReference type="InParanoid" id="B0DV57"/>
<dbReference type="KEGG" id="lbc:LACBIDRAFT_333182"/>
<dbReference type="GeneID" id="6083445"/>
<dbReference type="HOGENOM" id="CLU_033651_2_1_1"/>
<dbReference type="AlphaFoldDB" id="B0DV57"/>
<proteinExistence type="predicted"/>
<reference evidence="1 2" key="1">
    <citation type="journal article" date="2008" name="Nature">
        <title>The genome of Laccaria bicolor provides insights into mycorrhizal symbiosis.</title>
        <authorList>
            <person name="Martin F."/>
            <person name="Aerts A."/>
            <person name="Ahren D."/>
            <person name="Brun A."/>
            <person name="Danchin E.G.J."/>
            <person name="Duchaussoy F."/>
            <person name="Gibon J."/>
            <person name="Kohler A."/>
            <person name="Lindquist E."/>
            <person name="Pereda V."/>
            <person name="Salamov A."/>
            <person name="Shapiro H.J."/>
            <person name="Wuyts J."/>
            <person name="Blaudez D."/>
            <person name="Buee M."/>
            <person name="Brokstein P."/>
            <person name="Canbaeck B."/>
            <person name="Cohen D."/>
            <person name="Courty P.E."/>
            <person name="Coutinho P.M."/>
            <person name="Delaruelle C."/>
            <person name="Detter J.C."/>
            <person name="Deveau A."/>
            <person name="DiFazio S."/>
            <person name="Duplessis S."/>
            <person name="Fraissinet-Tachet L."/>
            <person name="Lucic E."/>
            <person name="Frey-Klett P."/>
            <person name="Fourrey C."/>
            <person name="Feussner I."/>
            <person name="Gay G."/>
            <person name="Grimwood J."/>
            <person name="Hoegger P.J."/>
            <person name="Jain P."/>
            <person name="Kilaru S."/>
            <person name="Labbe J."/>
            <person name="Lin Y.C."/>
            <person name="Legue V."/>
            <person name="Le Tacon F."/>
            <person name="Marmeisse R."/>
            <person name="Melayah D."/>
            <person name="Montanini B."/>
            <person name="Muratet M."/>
            <person name="Nehls U."/>
            <person name="Niculita-Hirzel H."/>
            <person name="Oudot-Le Secq M.P."/>
            <person name="Peter M."/>
            <person name="Quesneville H."/>
            <person name="Rajashekar B."/>
            <person name="Reich M."/>
            <person name="Rouhier N."/>
            <person name="Schmutz J."/>
            <person name="Yin T."/>
            <person name="Chalot M."/>
            <person name="Henrissat B."/>
            <person name="Kuees U."/>
            <person name="Lucas S."/>
            <person name="Van de Peer Y."/>
            <person name="Podila G.K."/>
            <person name="Polle A."/>
            <person name="Pukkila P.J."/>
            <person name="Richardson P.M."/>
            <person name="Rouze P."/>
            <person name="Sanders I.R."/>
            <person name="Stajich J.E."/>
            <person name="Tunlid A."/>
            <person name="Tuskan G."/>
            <person name="Grigoriev I.V."/>
        </authorList>
    </citation>
    <scope>NUCLEOTIDE SEQUENCE [LARGE SCALE GENOMIC DNA]</scope>
    <source>
        <strain evidence="2">S238N-H82 / ATCC MYA-4686</strain>
    </source>
</reference>
<organism evidence="2">
    <name type="scientific">Laccaria bicolor (strain S238N-H82 / ATCC MYA-4686)</name>
    <name type="common">Bicoloured deceiver</name>
    <name type="synonym">Laccaria laccata var. bicolor</name>
    <dbReference type="NCBI Taxonomy" id="486041"/>
    <lineage>
        <taxon>Eukaryota</taxon>
        <taxon>Fungi</taxon>
        <taxon>Dikarya</taxon>
        <taxon>Basidiomycota</taxon>
        <taxon>Agaricomycotina</taxon>
        <taxon>Agaricomycetes</taxon>
        <taxon>Agaricomycetidae</taxon>
        <taxon>Agaricales</taxon>
        <taxon>Agaricineae</taxon>
        <taxon>Hydnangiaceae</taxon>
        <taxon>Laccaria</taxon>
    </lineage>
</organism>
<evidence type="ECO:0000313" key="2">
    <source>
        <dbReference type="Proteomes" id="UP000001194"/>
    </source>
</evidence>
<dbReference type="EMBL" id="DS547138">
    <property type="protein sequence ID" value="EDR01453.1"/>
    <property type="molecule type" value="Genomic_DNA"/>
</dbReference>
<dbReference type="RefSeq" id="XP_001887805.1">
    <property type="nucleotide sequence ID" value="XM_001887770.1"/>
</dbReference>
<name>B0DV57_LACBS</name>
<accession>B0DV57</accession>
<sequence length="289" mass="31724">MYCILSRSIAPPRTVASLKRHICRIEGFEPSGSDISYKLYSSLSEKVPLEHSTHLSRLRGDRGPGSSETDPMALMIEMSAVEKRSTAASTLDPKTLPEWSDEPRYVYYRVYDQDGDVASKTSFNKVDLSLGRLDTLSIPPPHNVSSLRSRLLQAEEASNQVVQIFEDDCGETIMNDADALPLSSADYPGIKEDEPIAVVYQGEKSASTSQPKISALPQPPPGFSKQIKLLPGCDWKSPDPAWHDLTVGEIFQTNGVVRTQTLHMAPSVQERPCYMAKNSAGKQALVISG</sequence>
<gene>
    <name evidence="1" type="ORF">LACBIDRAFT_333182</name>
</gene>
<dbReference type="OrthoDB" id="3056176at2759"/>